<reference evidence="2 3" key="1">
    <citation type="journal article" date="2010" name="DNA Res.">
        <title>Genome sequence of Kitasatospora setae NBRC 14216T: an evolutionary snapshot of the family Streptomycetaceae.</title>
        <authorList>
            <person name="Ichikawa N."/>
            <person name="Oguchi A."/>
            <person name="Ikeda H."/>
            <person name="Ishikawa J."/>
            <person name="Kitani S."/>
            <person name="Watanabe Y."/>
            <person name="Nakamura S."/>
            <person name="Katano Y."/>
            <person name="Kishi E."/>
            <person name="Sasagawa M."/>
            <person name="Ankai A."/>
            <person name="Fukui S."/>
            <person name="Hashimoto Y."/>
            <person name="Kamata S."/>
            <person name="Otoguro M."/>
            <person name="Tanikawa S."/>
            <person name="Nihira T."/>
            <person name="Horinouchi S."/>
            <person name="Ohnishi Y."/>
            <person name="Hayakawa M."/>
            <person name="Kuzuyama T."/>
            <person name="Arisawa A."/>
            <person name="Nomoto F."/>
            <person name="Miura H."/>
            <person name="Takahashi Y."/>
            <person name="Fujita N."/>
        </authorList>
    </citation>
    <scope>NUCLEOTIDE SEQUENCE [LARGE SCALE GENOMIC DNA]</scope>
    <source>
        <strain evidence="3">ATCC 33774 / DSM 43861 / JCM 3304 / KCC A-0304 / NBRC 14216 / KM-6054</strain>
    </source>
</reference>
<feature type="transmembrane region" description="Helical" evidence="1">
    <location>
        <begin position="186"/>
        <end position="204"/>
    </location>
</feature>
<feature type="transmembrane region" description="Helical" evidence="1">
    <location>
        <begin position="16"/>
        <end position="38"/>
    </location>
</feature>
<dbReference type="eggNOG" id="COG1835">
    <property type="taxonomic scope" value="Bacteria"/>
</dbReference>
<protein>
    <submittedName>
        <fullName evidence="2">Uncharacterized protein</fullName>
    </submittedName>
</protein>
<evidence type="ECO:0000256" key="1">
    <source>
        <dbReference type="SAM" id="Phobius"/>
    </source>
</evidence>
<dbReference type="RefSeq" id="WP_014133579.1">
    <property type="nucleotide sequence ID" value="NC_016109.1"/>
</dbReference>
<evidence type="ECO:0000313" key="3">
    <source>
        <dbReference type="Proteomes" id="UP000007076"/>
    </source>
</evidence>
<feature type="transmembrane region" description="Helical" evidence="1">
    <location>
        <begin position="114"/>
        <end position="133"/>
    </location>
</feature>
<keyword evidence="3" id="KW-1185">Reference proteome</keyword>
<keyword evidence="1" id="KW-1133">Transmembrane helix</keyword>
<dbReference type="PATRIC" id="fig|452652.3.peg.408"/>
<organism evidence="2 3">
    <name type="scientific">Kitasatospora setae (strain ATCC 33774 / DSM 43861 / JCM 3304 / KCC A-0304 / NBRC 14216 / KM-6054)</name>
    <name type="common">Streptomyces setae</name>
    <dbReference type="NCBI Taxonomy" id="452652"/>
    <lineage>
        <taxon>Bacteria</taxon>
        <taxon>Bacillati</taxon>
        <taxon>Actinomycetota</taxon>
        <taxon>Actinomycetes</taxon>
        <taxon>Kitasatosporales</taxon>
        <taxon>Streptomycetaceae</taxon>
        <taxon>Kitasatospora</taxon>
    </lineage>
</organism>
<name>E4N4X8_KITSK</name>
<gene>
    <name evidence="2" type="ordered locus">KSE_04130</name>
</gene>
<feature type="transmembrane region" description="Helical" evidence="1">
    <location>
        <begin position="75"/>
        <end position="94"/>
    </location>
</feature>
<dbReference type="Proteomes" id="UP000007076">
    <property type="component" value="Chromosome"/>
</dbReference>
<dbReference type="EMBL" id="AP010968">
    <property type="protein sequence ID" value="BAJ26259.1"/>
    <property type="molecule type" value="Genomic_DNA"/>
</dbReference>
<sequence length="228" mass="23997">MDGGSGRSGYVDLLRAGAIVLAMLAWLLAQCGLCLLLAPHAQRALRAGRSRQSGQTRRSERGPARLVEPLGRASMSLYLWHMVPVLAAGGVFYLTDLAPEPEVGSLTWWAWRPVWVLVLGVLLGALLALLRPVDGLLLRLAGRIRPQDRTTGAARVAVLCLGLAGAGWALARWAVQGLARDGAPDWRILLAFVVGTALVCGAAGRREAAAETAGEIGAAREGALEEAG</sequence>
<accession>E4N4X8</accession>
<keyword evidence="1" id="KW-0472">Membrane</keyword>
<dbReference type="HOGENOM" id="CLU_1213529_0_0_11"/>
<keyword evidence="1" id="KW-0812">Transmembrane</keyword>
<dbReference type="KEGG" id="ksk:KSE_04130"/>
<evidence type="ECO:0000313" key="2">
    <source>
        <dbReference type="EMBL" id="BAJ26259.1"/>
    </source>
</evidence>
<feature type="transmembrane region" description="Helical" evidence="1">
    <location>
        <begin position="153"/>
        <end position="174"/>
    </location>
</feature>
<dbReference type="AlphaFoldDB" id="E4N4X8"/>
<proteinExistence type="predicted"/>